<accession>A0A258HIA2</accession>
<dbReference type="Pfam" id="PF11306">
    <property type="entry name" value="DUF3108"/>
    <property type="match status" value="1"/>
</dbReference>
<comment type="caution">
    <text evidence="1">The sequence shown here is derived from an EMBL/GenBank/DDBJ whole genome shotgun (WGS) entry which is preliminary data.</text>
</comment>
<dbReference type="EMBL" id="NCEQ01000010">
    <property type="protein sequence ID" value="OYX56062.1"/>
    <property type="molecule type" value="Genomic_DNA"/>
</dbReference>
<organism evidence="1 2">
    <name type="scientific">Brevundimonas subvibrioides</name>
    <dbReference type="NCBI Taxonomy" id="74313"/>
    <lineage>
        <taxon>Bacteria</taxon>
        <taxon>Pseudomonadati</taxon>
        <taxon>Pseudomonadota</taxon>
        <taxon>Alphaproteobacteria</taxon>
        <taxon>Caulobacterales</taxon>
        <taxon>Caulobacteraceae</taxon>
        <taxon>Brevundimonas</taxon>
    </lineage>
</organism>
<protein>
    <recommendedName>
        <fullName evidence="3">DUF3108 domain-containing protein</fullName>
    </recommendedName>
</protein>
<name>A0A258HIA2_9CAUL</name>
<evidence type="ECO:0000313" key="2">
    <source>
        <dbReference type="Proteomes" id="UP000216147"/>
    </source>
</evidence>
<dbReference type="Proteomes" id="UP000216147">
    <property type="component" value="Unassembled WGS sequence"/>
</dbReference>
<evidence type="ECO:0000313" key="1">
    <source>
        <dbReference type="EMBL" id="OYX56062.1"/>
    </source>
</evidence>
<dbReference type="InterPro" id="IPR021457">
    <property type="entry name" value="DUF3108"/>
</dbReference>
<sequence length="234" mass="24932">MLSLLAALALQIAAPAVVPDGGRISEERKCFTLSMTRDGASRPIGVTWQTIERDTVDGDPVLRVVVHQSVNGGAFDMRDEFLLEAASLRPVSLINTRQGQVHVRLAYGPDRITGERIEGGVSTPIDVPLTGPVWEGNLFGQTFAALPLAEGATFSLPYWQYDKGFGTFSARVVGSETVRTPDGPIEAWVVEAGAEPGRTLSYLISTSGNRELGYRAAQGSQALGGDCSSLETVP</sequence>
<proteinExistence type="predicted"/>
<dbReference type="AlphaFoldDB" id="A0A258HIA2"/>
<evidence type="ECO:0008006" key="3">
    <source>
        <dbReference type="Google" id="ProtNLM"/>
    </source>
</evidence>
<reference evidence="1 2" key="1">
    <citation type="submission" date="2017-03" db="EMBL/GenBank/DDBJ databases">
        <title>Lifting the veil on microbial sulfur biogeochemistry in mining wastewaters.</title>
        <authorList>
            <person name="Kantor R.S."/>
            <person name="Colenbrander Nelson T."/>
            <person name="Marshall S."/>
            <person name="Bennett D."/>
            <person name="Apte S."/>
            <person name="Camacho D."/>
            <person name="Thomas B.C."/>
            <person name="Warren L.A."/>
            <person name="Banfield J.F."/>
        </authorList>
    </citation>
    <scope>NUCLEOTIDE SEQUENCE [LARGE SCALE GENOMIC DNA]</scope>
    <source>
        <strain evidence="1">32-68-21</strain>
    </source>
</reference>
<gene>
    <name evidence="1" type="ORF">B7Y86_11495</name>
</gene>